<sequence length="376" mass="41606">MGSQQNAFQNRGLCSKAIQITGPLSSPLFLRLHPCHFNEKGLNDQHFINRPSPNSAVDQGLHEKNADFLCIKGLLVDVKNAISRNFSRLLGKFPDLTRPTFSTIDTKHGVEHHINTTGPLVQTCGCCLDLAKLAVAKAEFANLERLGIVHRSNSPWASPLHMVPKPDGVSRHGYPLPDGSDYVVGAVHKQLVSGVWCPLAYFSRQLHLNEQKYSTFNRELSLYLAVRHFQFWLDNKPLTLAMSKIAELWSACQQRHLAYILEFTTDNQGLVAGSWVYRMATTSLQLADVSFDRAGEALSFLRARDNRTAPKDGSVFICGAGDKTSVVDIGGKPDHVSVDRLKPIHQDLGRPIGFAQPSLWGHAPGCQTCQDHRLGV</sequence>
<name>A0AAD7RWJ4_9TELE</name>
<protein>
    <recommendedName>
        <fullName evidence="1">Reverse transcriptase/retrotransposon-derived protein RNase H-like domain-containing protein</fullName>
    </recommendedName>
</protein>
<dbReference type="InterPro" id="IPR041577">
    <property type="entry name" value="RT_RNaseH_2"/>
</dbReference>
<proteinExistence type="predicted"/>
<evidence type="ECO:0000259" key="1">
    <source>
        <dbReference type="Pfam" id="PF17919"/>
    </source>
</evidence>
<dbReference type="AlphaFoldDB" id="A0AAD7RWJ4"/>
<dbReference type="SUPFAM" id="SSF56672">
    <property type="entry name" value="DNA/RNA polymerases"/>
    <property type="match status" value="1"/>
</dbReference>
<dbReference type="InterPro" id="IPR043502">
    <property type="entry name" value="DNA/RNA_pol_sf"/>
</dbReference>
<comment type="caution">
    <text evidence="2">The sequence shown here is derived from an EMBL/GenBank/DDBJ whole genome shotgun (WGS) entry which is preliminary data.</text>
</comment>
<accession>A0AAD7RWJ4</accession>
<feature type="domain" description="Reverse transcriptase/retrotransposon-derived protein RNase H-like" evidence="1">
    <location>
        <begin position="178"/>
        <end position="239"/>
    </location>
</feature>
<reference evidence="2" key="1">
    <citation type="journal article" date="2023" name="Science">
        <title>Genome structures resolve the early diversification of teleost fishes.</title>
        <authorList>
            <person name="Parey E."/>
            <person name="Louis A."/>
            <person name="Montfort J."/>
            <person name="Bouchez O."/>
            <person name="Roques C."/>
            <person name="Iampietro C."/>
            <person name="Lluch J."/>
            <person name="Castinel A."/>
            <person name="Donnadieu C."/>
            <person name="Desvignes T."/>
            <person name="Floi Bucao C."/>
            <person name="Jouanno E."/>
            <person name="Wen M."/>
            <person name="Mejri S."/>
            <person name="Dirks R."/>
            <person name="Jansen H."/>
            <person name="Henkel C."/>
            <person name="Chen W.J."/>
            <person name="Zahm M."/>
            <person name="Cabau C."/>
            <person name="Klopp C."/>
            <person name="Thompson A.W."/>
            <person name="Robinson-Rechavi M."/>
            <person name="Braasch I."/>
            <person name="Lecointre G."/>
            <person name="Bobe J."/>
            <person name="Postlethwait J.H."/>
            <person name="Berthelot C."/>
            <person name="Roest Crollius H."/>
            <person name="Guiguen Y."/>
        </authorList>
    </citation>
    <scope>NUCLEOTIDE SEQUENCE</scope>
    <source>
        <strain evidence="2">NC1722</strain>
    </source>
</reference>
<evidence type="ECO:0000313" key="3">
    <source>
        <dbReference type="Proteomes" id="UP001221898"/>
    </source>
</evidence>
<organism evidence="2 3">
    <name type="scientific">Aldrovandia affinis</name>
    <dbReference type="NCBI Taxonomy" id="143900"/>
    <lineage>
        <taxon>Eukaryota</taxon>
        <taxon>Metazoa</taxon>
        <taxon>Chordata</taxon>
        <taxon>Craniata</taxon>
        <taxon>Vertebrata</taxon>
        <taxon>Euteleostomi</taxon>
        <taxon>Actinopterygii</taxon>
        <taxon>Neopterygii</taxon>
        <taxon>Teleostei</taxon>
        <taxon>Notacanthiformes</taxon>
        <taxon>Halosauridae</taxon>
        <taxon>Aldrovandia</taxon>
    </lineage>
</organism>
<dbReference type="Proteomes" id="UP001221898">
    <property type="component" value="Unassembled WGS sequence"/>
</dbReference>
<gene>
    <name evidence="2" type="ORF">AAFF_G00086610</name>
</gene>
<dbReference type="Gene3D" id="3.10.10.10">
    <property type="entry name" value="HIV Type 1 Reverse Transcriptase, subunit A, domain 1"/>
    <property type="match status" value="1"/>
</dbReference>
<evidence type="ECO:0000313" key="2">
    <source>
        <dbReference type="EMBL" id="KAJ8391711.1"/>
    </source>
</evidence>
<dbReference type="Pfam" id="PF17919">
    <property type="entry name" value="RT_RNaseH_2"/>
    <property type="match status" value="1"/>
</dbReference>
<dbReference type="EMBL" id="JAINUG010000154">
    <property type="protein sequence ID" value="KAJ8391711.1"/>
    <property type="molecule type" value="Genomic_DNA"/>
</dbReference>
<keyword evidence="3" id="KW-1185">Reference proteome</keyword>